<dbReference type="CDD" id="cd00130">
    <property type="entry name" value="PAS"/>
    <property type="match status" value="4"/>
</dbReference>
<dbReference type="Pfam" id="PF13426">
    <property type="entry name" value="PAS_9"/>
    <property type="match status" value="1"/>
</dbReference>
<dbReference type="GO" id="GO:0003824">
    <property type="term" value="F:catalytic activity"/>
    <property type="evidence" value="ECO:0007669"/>
    <property type="project" value="UniProtKB-ARBA"/>
</dbReference>
<dbReference type="InterPro" id="IPR052155">
    <property type="entry name" value="Biofilm_reg_signaling"/>
</dbReference>
<dbReference type="InterPro" id="IPR001610">
    <property type="entry name" value="PAC"/>
</dbReference>
<evidence type="ECO:0000313" key="5">
    <source>
        <dbReference type="EMBL" id="RUO40488.1"/>
    </source>
</evidence>
<gene>
    <name evidence="5" type="ORF">CWE15_06935</name>
</gene>
<protein>
    <recommendedName>
        <fullName evidence="7">Sensor domain-containing diguanylate cyclase</fullName>
    </recommendedName>
</protein>
<dbReference type="Pfam" id="PF00990">
    <property type="entry name" value="GGDEF"/>
    <property type="match status" value="1"/>
</dbReference>
<sequence length="675" mass="76507">MERLNIDESAAVLYSMLVKENNAQATWVSENVESITGYSAAQILQPGWWESIIHPEDRQVEQDVTSRLQHQGYITYEYRVLFSDGRYHWIRDQIRVMPSESTNETELLGVWRDITQEREIQALLQQEHERLEYTLEATGDGMWDWCPDTATSFWTDNNWYMLGLTPTSDGLIDASLWKSLCHPDDFCSVEQSIQDICQQRKHSIHIEYRLRHQAGHWVWVLVRGKVVEWHPDGRPARVMGLHTNVTEKKQAELELHQQKQMLDQLTHQVPGMLSQFTLHPSGDVEMTYIDGQITALFGVTAEEARANPMLLAKNIHPDDLASLIASRTEAAAHMENWEYRYRLMSESGEVRWLEGVSRFIPQSDGSTVWYGYTADVTDSVLAEQKQRLAASVFAHTHEAIFITDADSKIIEINPMFTQITGYSAAEIVGQHVSALLSSVLDEALYHQVEKCLEQNGFWQGEAWGTKKCGTLYCQRITVSAIYDNSGAPTHFIALFSDITGFKQQQQKLEYQAYHDSLTGLPNRTLLFDRLEQALAAGRRNHTYVSLIYIDLDDFKPINDKYGHATGDMVLKTIAKRITECLRDTDTASRIGGDEFIVLVNSDTKAGYQCILERLGTAINTPVVIDSAMVTVSACVGITHAKSSDTSPETMIKQADEAMYLAKRDGKNKSVEYTGT</sequence>
<comment type="cofactor">
    <cofactor evidence="1">
        <name>Mg(2+)</name>
        <dbReference type="ChEBI" id="CHEBI:18420"/>
    </cofactor>
</comment>
<proteinExistence type="predicted"/>
<dbReference type="CDD" id="cd01949">
    <property type="entry name" value="GGDEF"/>
    <property type="match status" value="1"/>
</dbReference>
<dbReference type="AlphaFoldDB" id="A0A432X209"/>
<feature type="domain" description="PAS" evidence="2">
    <location>
        <begin position="385"/>
        <end position="455"/>
    </location>
</feature>
<dbReference type="EMBL" id="PIPQ01000003">
    <property type="protein sequence ID" value="RUO40488.1"/>
    <property type="molecule type" value="Genomic_DNA"/>
</dbReference>
<dbReference type="PROSITE" id="PS50113">
    <property type="entry name" value="PAC"/>
    <property type="match status" value="3"/>
</dbReference>
<comment type="caution">
    <text evidence="5">The sequence shown here is derived from an EMBL/GenBank/DDBJ whole genome shotgun (WGS) entry which is preliminary data.</text>
</comment>
<evidence type="ECO:0008006" key="7">
    <source>
        <dbReference type="Google" id="ProtNLM"/>
    </source>
</evidence>
<name>A0A432X209_9GAMM</name>
<dbReference type="Pfam" id="PF08447">
    <property type="entry name" value="PAS_3"/>
    <property type="match status" value="3"/>
</dbReference>
<dbReference type="InterPro" id="IPR029787">
    <property type="entry name" value="Nucleotide_cyclase"/>
</dbReference>
<dbReference type="InterPro" id="IPR000160">
    <property type="entry name" value="GGDEF_dom"/>
</dbReference>
<dbReference type="InterPro" id="IPR043128">
    <property type="entry name" value="Rev_trsase/Diguanyl_cyclase"/>
</dbReference>
<evidence type="ECO:0000259" key="4">
    <source>
        <dbReference type="PROSITE" id="PS50887"/>
    </source>
</evidence>
<dbReference type="PROSITE" id="PS50887">
    <property type="entry name" value="GGDEF"/>
    <property type="match status" value="1"/>
</dbReference>
<dbReference type="NCBIfam" id="TIGR00229">
    <property type="entry name" value="sensory_box"/>
    <property type="match status" value="3"/>
</dbReference>
<dbReference type="Proteomes" id="UP000286976">
    <property type="component" value="Unassembled WGS sequence"/>
</dbReference>
<evidence type="ECO:0000256" key="1">
    <source>
        <dbReference type="ARBA" id="ARBA00001946"/>
    </source>
</evidence>
<organism evidence="5 6">
    <name type="scientific">Aliidiomarina taiwanensis</name>
    <dbReference type="NCBI Taxonomy" id="946228"/>
    <lineage>
        <taxon>Bacteria</taxon>
        <taxon>Pseudomonadati</taxon>
        <taxon>Pseudomonadota</taxon>
        <taxon>Gammaproteobacteria</taxon>
        <taxon>Alteromonadales</taxon>
        <taxon>Idiomarinaceae</taxon>
        <taxon>Aliidiomarina</taxon>
    </lineage>
</organism>
<accession>A0A432X209</accession>
<dbReference type="SUPFAM" id="SSF55785">
    <property type="entry name" value="PYP-like sensor domain (PAS domain)"/>
    <property type="match status" value="4"/>
</dbReference>
<feature type="domain" description="PAC" evidence="3">
    <location>
        <begin position="74"/>
        <end position="126"/>
    </location>
</feature>
<dbReference type="Gene3D" id="3.30.70.270">
    <property type="match status" value="1"/>
</dbReference>
<dbReference type="PANTHER" id="PTHR44757:SF2">
    <property type="entry name" value="BIOFILM ARCHITECTURE MAINTENANCE PROTEIN MBAA"/>
    <property type="match status" value="1"/>
</dbReference>
<dbReference type="InterPro" id="IPR035965">
    <property type="entry name" value="PAS-like_dom_sf"/>
</dbReference>
<dbReference type="PANTHER" id="PTHR44757">
    <property type="entry name" value="DIGUANYLATE CYCLASE DGCP"/>
    <property type="match status" value="1"/>
</dbReference>
<dbReference type="Gene3D" id="3.30.450.20">
    <property type="entry name" value="PAS domain"/>
    <property type="match status" value="4"/>
</dbReference>
<evidence type="ECO:0000313" key="6">
    <source>
        <dbReference type="Proteomes" id="UP000286976"/>
    </source>
</evidence>
<dbReference type="NCBIfam" id="TIGR00254">
    <property type="entry name" value="GGDEF"/>
    <property type="match status" value="1"/>
</dbReference>
<feature type="domain" description="GGDEF" evidence="4">
    <location>
        <begin position="542"/>
        <end position="674"/>
    </location>
</feature>
<dbReference type="FunFam" id="3.30.70.270:FF:000001">
    <property type="entry name" value="Diguanylate cyclase domain protein"/>
    <property type="match status" value="1"/>
</dbReference>
<dbReference type="InterPro" id="IPR000700">
    <property type="entry name" value="PAS-assoc_C"/>
</dbReference>
<feature type="domain" description="PAS" evidence="2">
    <location>
        <begin position="16"/>
        <end position="72"/>
    </location>
</feature>
<feature type="domain" description="PAC" evidence="3">
    <location>
        <begin position="458"/>
        <end position="510"/>
    </location>
</feature>
<dbReference type="SMART" id="SM00091">
    <property type="entry name" value="PAS"/>
    <property type="match status" value="4"/>
</dbReference>
<feature type="domain" description="PAS" evidence="2">
    <location>
        <begin position="276"/>
        <end position="335"/>
    </location>
</feature>
<feature type="domain" description="PAC" evidence="3">
    <location>
        <begin position="204"/>
        <end position="257"/>
    </location>
</feature>
<dbReference type="SMART" id="SM00267">
    <property type="entry name" value="GGDEF"/>
    <property type="match status" value="1"/>
</dbReference>
<dbReference type="RefSeq" id="WP_126757364.1">
    <property type="nucleotide sequence ID" value="NZ_PIPQ01000003.1"/>
</dbReference>
<reference evidence="5 6" key="1">
    <citation type="journal article" date="2011" name="Front. Microbiol.">
        <title>Genomic signatures of strain selection and enhancement in Bacillus atrophaeus var. globigii, a historical biowarfare simulant.</title>
        <authorList>
            <person name="Gibbons H.S."/>
            <person name="Broomall S.M."/>
            <person name="McNew L.A."/>
            <person name="Daligault H."/>
            <person name="Chapman C."/>
            <person name="Bruce D."/>
            <person name="Karavis M."/>
            <person name="Krepps M."/>
            <person name="McGregor P.A."/>
            <person name="Hong C."/>
            <person name="Park K.H."/>
            <person name="Akmal A."/>
            <person name="Feldman A."/>
            <person name="Lin J.S."/>
            <person name="Chang W.E."/>
            <person name="Higgs B.W."/>
            <person name="Demirev P."/>
            <person name="Lindquist J."/>
            <person name="Liem A."/>
            <person name="Fochler E."/>
            <person name="Read T.D."/>
            <person name="Tapia R."/>
            <person name="Johnson S."/>
            <person name="Bishop-Lilly K.A."/>
            <person name="Detter C."/>
            <person name="Han C."/>
            <person name="Sozhamannan S."/>
            <person name="Rosenzweig C.N."/>
            <person name="Skowronski E.W."/>
        </authorList>
    </citation>
    <scope>NUCLEOTIDE SEQUENCE [LARGE SCALE GENOMIC DNA]</scope>
    <source>
        <strain evidence="5 6">AIT1</strain>
    </source>
</reference>
<dbReference type="SMART" id="SM00086">
    <property type="entry name" value="PAC"/>
    <property type="match status" value="4"/>
</dbReference>
<dbReference type="PROSITE" id="PS50112">
    <property type="entry name" value="PAS"/>
    <property type="match status" value="3"/>
</dbReference>
<evidence type="ECO:0000259" key="3">
    <source>
        <dbReference type="PROSITE" id="PS50113"/>
    </source>
</evidence>
<dbReference type="InterPro" id="IPR013655">
    <property type="entry name" value="PAS_fold_3"/>
</dbReference>
<dbReference type="SUPFAM" id="SSF55073">
    <property type="entry name" value="Nucleotide cyclase"/>
    <property type="match status" value="1"/>
</dbReference>
<evidence type="ECO:0000259" key="2">
    <source>
        <dbReference type="PROSITE" id="PS50112"/>
    </source>
</evidence>
<keyword evidence="6" id="KW-1185">Reference proteome</keyword>
<dbReference type="InterPro" id="IPR000014">
    <property type="entry name" value="PAS"/>
</dbReference>
<dbReference type="OrthoDB" id="9799509at2"/>